<dbReference type="Proteomes" id="UP000034588">
    <property type="component" value="Unassembled WGS sequence"/>
</dbReference>
<name>A0A0G1YE45_9BACT</name>
<evidence type="ECO:0000313" key="1">
    <source>
        <dbReference type="EMBL" id="KKW13227.1"/>
    </source>
</evidence>
<sequence>MTIREMIEMAQTWIDCEGVLGRTDALDTSMSETDALAAASPAYRSWWVDHRRNMPYEVFVLLASDKNHNIRTAVANRKDLPGDLLTRLANDDSCYVRSAIHHRQTYQRRSPPASKTL</sequence>
<protein>
    <submittedName>
        <fullName evidence="1">Leucine rich repeat variant</fullName>
    </submittedName>
</protein>
<organism evidence="1 2">
    <name type="scientific">Candidatus Gottesmanbacteria bacterium GW2011_GWB1_49_7</name>
    <dbReference type="NCBI Taxonomy" id="1618448"/>
    <lineage>
        <taxon>Bacteria</taxon>
        <taxon>Candidatus Gottesmaniibacteriota</taxon>
    </lineage>
</organism>
<evidence type="ECO:0000313" key="2">
    <source>
        <dbReference type="Proteomes" id="UP000034588"/>
    </source>
</evidence>
<comment type="caution">
    <text evidence="1">The sequence shown here is derived from an EMBL/GenBank/DDBJ whole genome shotgun (WGS) entry which is preliminary data.</text>
</comment>
<dbReference type="EMBL" id="LCQD01000003">
    <property type="protein sequence ID" value="KKW13227.1"/>
    <property type="molecule type" value="Genomic_DNA"/>
</dbReference>
<dbReference type="InterPro" id="IPR004830">
    <property type="entry name" value="LRR_variant"/>
</dbReference>
<gene>
    <name evidence="1" type="ORF">UY48_C0003G0049</name>
</gene>
<accession>A0A0G1YE45</accession>
<dbReference type="AlphaFoldDB" id="A0A0G1YE45"/>
<dbReference type="Pfam" id="PF01816">
    <property type="entry name" value="LRV"/>
    <property type="match status" value="1"/>
</dbReference>
<dbReference type="InterPro" id="IPR011989">
    <property type="entry name" value="ARM-like"/>
</dbReference>
<dbReference type="Gene3D" id="1.25.10.10">
    <property type="entry name" value="Leucine-rich Repeat Variant"/>
    <property type="match status" value="1"/>
</dbReference>
<reference evidence="1 2" key="1">
    <citation type="journal article" date="2015" name="Nature">
        <title>rRNA introns, odd ribosomes, and small enigmatic genomes across a large radiation of phyla.</title>
        <authorList>
            <person name="Brown C.T."/>
            <person name="Hug L.A."/>
            <person name="Thomas B.C."/>
            <person name="Sharon I."/>
            <person name="Castelle C.J."/>
            <person name="Singh A."/>
            <person name="Wilkins M.J."/>
            <person name="Williams K.H."/>
            <person name="Banfield J.F."/>
        </authorList>
    </citation>
    <scope>NUCLEOTIDE SEQUENCE [LARGE SCALE GENOMIC DNA]</scope>
</reference>
<proteinExistence type="predicted"/>